<keyword evidence="3" id="KW-1185">Reference proteome</keyword>
<keyword evidence="1" id="KW-0472">Membrane</keyword>
<dbReference type="RefSeq" id="WP_320509136.1">
    <property type="nucleotide sequence ID" value="NZ_JAXCLW010000003.1"/>
</dbReference>
<proteinExistence type="predicted"/>
<evidence type="ECO:0000256" key="1">
    <source>
        <dbReference type="SAM" id="Phobius"/>
    </source>
</evidence>
<sequence length="158" mass="17796">MTIDPYLLLKWIHVLSSTVLFGFGAGTAWYFWNAHLTREPVTIARVGRMVVKADWIFTGSSGVIQPISGIALAHQAGWSLAEPWLICTYCLYVLAFACWALVVWLQIKAQRLAQRAAAAGASLSADYQRTMRWWFLLGWPAFGGLLVVYWLMIAKPQF</sequence>
<dbReference type="Pfam" id="PF10027">
    <property type="entry name" value="DUF2269"/>
    <property type="match status" value="1"/>
</dbReference>
<dbReference type="InterPro" id="IPR018729">
    <property type="entry name" value="DUF2269_transmembrane"/>
</dbReference>
<reference evidence="2 3" key="1">
    <citation type="journal article" date="2016" name="Antonie Van Leeuwenhoek">
        <title>Dongia soli sp. nov., isolated from soil from Dokdo, Korea.</title>
        <authorList>
            <person name="Kim D.U."/>
            <person name="Lee H."/>
            <person name="Kim H."/>
            <person name="Kim S.G."/>
            <person name="Ka J.O."/>
        </authorList>
    </citation>
    <scope>NUCLEOTIDE SEQUENCE [LARGE SCALE GENOMIC DNA]</scope>
    <source>
        <strain evidence="2 3">D78</strain>
    </source>
</reference>
<gene>
    <name evidence="2" type="ORF">SMD27_14615</name>
</gene>
<name>A0ABU5ECI9_9PROT</name>
<keyword evidence="1" id="KW-1133">Transmembrane helix</keyword>
<accession>A0ABU5ECI9</accession>
<feature type="transmembrane region" description="Helical" evidence="1">
    <location>
        <begin position="83"/>
        <end position="105"/>
    </location>
</feature>
<organism evidence="2 3">
    <name type="scientific">Dongia soli</name>
    <dbReference type="NCBI Taxonomy" id="600628"/>
    <lineage>
        <taxon>Bacteria</taxon>
        <taxon>Pseudomonadati</taxon>
        <taxon>Pseudomonadota</taxon>
        <taxon>Alphaproteobacteria</taxon>
        <taxon>Rhodospirillales</taxon>
        <taxon>Dongiaceae</taxon>
        <taxon>Dongia</taxon>
    </lineage>
</organism>
<dbReference type="EMBL" id="JAXCLW010000003">
    <property type="protein sequence ID" value="MDY0884080.1"/>
    <property type="molecule type" value="Genomic_DNA"/>
</dbReference>
<evidence type="ECO:0000313" key="3">
    <source>
        <dbReference type="Proteomes" id="UP001279642"/>
    </source>
</evidence>
<protein>
    <submittedName>
        <fullName evidence="2">DUF2269 domain-containing protein</fullName>
    </submittedName>
</protein>
<keyword evidence="1" id="KW-0812">Transmembrane</keyword>
<feature type="transmembrane region" description="Helical" evidence="1">
    <location>
        <begin position="12"/>
        <end position="32"/>
    </location>
</feature>
<comment type="caution">
    <text evidence="2">The sequence shown here is derived from an EMBL/GenBank/DDBJ whole genome shotgun (WGS) entry which is preliminary data.</text>
</comment>
<evidence type="ECO:0000313" key="2">
    <source>
        <dbReference type="EMBL" id="MDY0884080.1"/>
    </source>
</evidence>
<dbReference type="Proteomes" id="UP001279642">
    <property type="component" value="Unassembled WGS sequence"/>
</dbReference>
<feature type="transmembrane region" description="Helical" evidence="1">
    <location>
        <begin position="133"/>
        <end position="153"/>
    </location>
</feature>